<dbReference type="EMBL" id="NVSR01000124">
    <property type="protein sequence ID" value="PCI24332.1"/>
    <property type="molecule type" value="Genomic_DNA"/>
</dbReference>
<evidence type="ECO:0000256" key="2">
    <source>
        <dbReference type="ARBA" id="ARBA00022448"/>
    </source>
</evidence>
<dbReference type="InterPro" id="IPR006127">
    <property type="entry name" value="ZnuA-like"/>
</dbReference>
<evidence type="ECO:0000256" key="4">
    <source>
        <dbReference type="SAM" id="SignalP"/>
    </source>
</evidence>
<dbReference type="InterPro" id="IPR006129">
    <property type="entry name" value="AdhesinB"/>
</dbReference>
<dbReference type="GO" id="GO:0007155">
    <property type="term" value="P:cell adhesion"/>
    <property type="evidence" value="ECO:0007669"/>
    <property type="project" value="InterPro"/>
</dbReference>
<dbReference type="AlphaFoldDB" id="A0A2A4SSZ0"/>
<sequence length="284" mass="32303">MQKLLLPFLLLLLPLNSLWAAKLQVSVSIAPQEYFVKKIGGRHVVVNVMVRLGADPHTYEPSPRQMVSISRSKLYFSMGTEFDEIWVPRFLSANPKMRVISVDEGIPKLEMEGHGHEDEEEHSVDPHIWLSPLLVKIQALHIYEALRTADPANQENYQANYQQFQKELDQLYLDIKQQFRGKAKNPTFAVFHPSWGYFANCFGLKQVAIEVEGKSPKPGQLKNIILDLKKKGIKALFVQPQFSKRSAQTVAKAIQGKVYTLDPLAGNWETNLRETARKLANAIQ</sequence>
<feature type="chain" id="PRO_5013354362" evidence="4">
    <location>
        <begin position="21"/>
        <end position="284"/>
    </location>
</feature>
<organism evidence="5 6">
    <name type="scientific">SAR324 cluster bacterium</name>
    <dbReference type="NCBI Taxonomy" id="2024889"/>
    <lineage>
        <taxon>Bacteria</taxon>
        <taxon>Deltaproteobacteria</taxon>
        <taxon>SAR324 cluster</taxon>
    </lineage>
</organism>
<dbReference type="Pfam" id="PF01297">
    <property type="entry name" value="ZnuA"/>
    <property type="match status" value="1"/>
</dbReference>
<comment type="caution">
    <text evidence="5">The sequence shown here is derived from an EMBL/GenBank/DDBJ whole genome shotgun (WGS) entry which is preliminary data.</text>
</comment>
<protein>
    <submittedName>
        <fullName evidence="5">Cation ABC transporter substrate-binding protein</fullName>
    </submittedName>
</protein>
<reference evidence="6" key="1">
    <citation type="submission" date="2017-08" db="EMBL/GenBank/DDBJ databases">
        <title>A dynamic microbial community with high functional redundancy inhabits the cold, oxic subseafloor aquifer.</title>
        <authorList>
            <person name="Tully B.J."/>
            <person name="Wheat C.G."/>
            <person name="Glazer B.T."/>
            <person name="Huber J.A."/>
        </authorList>
    </citation>
    <scope>NUCLEOTIDE SEQUENCE [LARGE SCALE GENOMIC DNA]</scope>
</reference>
<accession>A0A2A4SSZ0</accession>
<name>A0A2A4SSZ0_9DELT</name>
<dbReference type="GO" id="GO:0046872">
    <property type="term" value="F:metal ion binding"/>
    <property type="evidence" value="ECO:0007669"/>
    <property type="project" value="InterPro"/>
</dbReference>
<dbReference type="Proteomes" id="UP000218113">
    <property type="component" value="Unassembled WGS sequence"/>
</dbReference>
<proteinExistence type="inferred from homology"/>
<dbReference type="InterPro" id="IPR050492">
    <property type="entry name" value="Bact_metal-bind_prot9"/>
</dbReference>
<dbReference type="PANTHER" id="PTHR42953:SF3">
    <property type="entry name" value="HIGH-AFFINITY ZINC UPTAKE SYSTEM PROTEIN ZNUA"/>
    <property type="match status" value="1"/>
</dbReference>
<evidence type="ECO:0000256" key="1">
    <source>
        <dbReference type="ARBA" id="ARBA00011028"/>
    </source>
</evidence>
<comment type="similarity">
    <text evidence="1">Belongs to the bacterial solute-binding protein 9 family.</text>
</comment>
<gene>
    <name evidence="5" type="ORF">COB67_11735</name>
</gene>
<keyword evidence="2" id="KW-0813">Transport</keyword>
<dbReference type="Gene3D" id="3.40.50.1980">
    <property type="entry name" value="Nitrogenase molybdenum iron protein domain"/>
    <property type="match status" value="2"/>
</dbReference>
<feature type="signal peptide" evidence="4">
    <location>
        <begin position="1"/>
        <end position="20"/>
    </location>
</feature>
<evidence type="ECO:0000313" key="6">
    <source>
        <dbReference type="Proteomes" id="UP000218113"/>
    </source>
</evidence>
<dbReference type="SUPFAM" id="SSF53807">
    <property type="entry name" value="Helical backbone' metal receptor"/>
    <property type="match status" value="1"/>
</dbReference>
<dbReference type="GO" id="GO:0030001">
    <property type="term" value="P:metal ion transport"/>
    <property type="evidence" value="ECO:0007669"/>
    <property type="project" value="InterPro"/>
</dbReference>
<keyword evidence="3 4" id="KW-0732">Signal</keyword>
<dbReference type="PRINTS" id="PR00691">
    <property type="entry name" value="ADHESINB"/>
</dbReference>
<evidence type="ECO:0000313" key="5">
    <source>
        <dbReference type="EMBL" id="PCI24332.1"/>
    </source>
</evidence>
<evidence type="ECO:0000256" key="3">
    <source>
        <dbReference type="ARBA" id="ARBA00022729"/>
    </source>
</evidence>
<dbReference type="PANTHER" id="PTHR42953">
    <property type="entry name" value="HIGH-AFFINITY ZINC UPTAKE SYSTEM PROTEIN ZNUA-RELATED"/>
    <property type="match status" value="1"/>
</dbReference>